<dbReference type="STRING" id="266749.SAMN05421876_11624"/>
<dbReference type="GO" id="GO:0006098">
    <property type="term" value="P:pentose-phosphate shunt"/>
    <property type="evidence" value="ECO:0007669"/>
    <property type="project" value="UniProtKB-UniPathway"/>
</dbReference>
<name>A0A0C1CX79_9FLAO</name>
<dbReference type="Gene3D" id="3.40.50.1360">
    <property type="match status" value="1"/>
</dbReference>
<feature type="domain" description="Glucosamine/galactosamine-6-phosphate isomerase" evidence="8">
    <location>
        <begin position="9"/>
        <end position="230"/>
    </location>
</feature>
<accession>A0A0C1CX79</accession>
<dbReference type="PANTHER" id="PTHR11054:SF0">
    <property type="entry name" value="6-PHOSPHOGLUCONOLACTONASE"/>
    <property type="match status" value="1"/>
</dbReference>
<evidence type="ECO:0000256" key="1">
    <source>
        <dbReference type="ARBA" id="ARBA00000832"/>
    </source>
</evidence>
<evidence type="ECO:0000256" key="5">
    <source>
        <dbReference type="ARBA" id="ARBA00013198"/>
    </source>
</evidence>
<evidence type="ECO:0000256" key="3">
    <source>
        <dbReference type="ARBA" id="ARBA00004961"/>
    </source>
</evidence>
<dbReference type="InterPro" id="IPR039104">
    <property type="entry name" value="6PGL"/>
</dbReference>
<gene>
    <name evidence="7" type="primary">pgl</name>
    <name evidence="9" type="ORF">OA86_14015</name>
</gene>
<dbReference type="Pfam" id="PF01182">
    <property type="entry name" value="Glucosamine_iso"/>
    <property type="match status" value="1"/>
</dbReference>
<dbReference type="NCBIfam" id="TIGR01198">
    <property type="entry name" value="pgl"/>
    <property type="match status" value="1"/>
</dbReference>
<dbReference type="UniPathway" id="UPA00115">
    <property type="reaction ID" value="UER00409"/>
</dbReference>
<comment type="function">
    <text evidence="2 7">Hydrolysis of 6-phosphogluconolactone to 6-phosphogluconate.</text>
</comment>
<dbReference type="InterPro" id="IPR005900">
    <property type="entry name" value="6-phosphogluconolactonase_DevB"/>
</dbReference>
<dbReference type="Proteomes" id="UP000031473">
    <property type="component" value="Unassembled WGS sequence"/>
</dbReference>
<evidence type="ECO:0000256" key="2">
    <source>
        <dbReference type="ARBA" id="ARBA00002681"/>
    </source>
</evidence>
<dbReference type="InterPro" id="IPR037171">
    <property type="entry name" value="NagB/RpiA_transferase-like"/>
</dbReference>
<protein>
    <recommendedName>
        <fullName evidence="6 7">6-phosphogluconolactonase</fullName>
        <shortName evidence="7">6PGL</shortName>
        <ecNumber evidence="5 7">3.1.1.31</ecNumber>
    </recommendedName>
</protein>
<evidence type="ECO:0000313" key="9">
    <source>
        <dbReference type="EMBL" id="KIA86050.1"/>
    </source>
</evidence>
<evidence type="ECO:0000259" key="8">
    <source>
        <dbReference type="Pfam" id="PF01182"/>
    </source>
</evidence>
<organism evidence="9 10">
    <name type="scientific">Kaistella jeonii</name>
    <dbReference type="NCBI Taxonomy" id="266749"/>
    <lineage>
        <taxon>Bacteria</taxon>
        <taxon>Pseudomonadati</taxon>
        <taxon>Bacteroidota</taxon>
        <taxon>Flavobacteriia</taxon>
        <taxon>Flavobacteriales</taxon>
        <taxon>Weeksellaceae</taxon>
        <taxon>Chryseobacterium group</taxon>
        <taxon>Kaistella</taxon>
    </lineage>
</organism>
<comment type="pathway">
    <text evidence="3 7">Carbohydrate degradation; pentose phosphate pathway; D-ribulose 5-phosphate from D-glucose 6-phosphate (oxidative stage): step 2/3.</text>
</comment>
<dbReference type="InterPro" id="IPR006148">
    <property type="entry name" value="Glc/Gal-6P_isomerase"/>
</dbReference>
<dbReference type="GO" id="GO:0017057">
    <property type="term" value="F:6-phosphogluconolactonase activity"/>
    <property type="evidence" value="ECO:0007669"/>
    <property type="project" value="UniProtKB-UniRule"/>
</dbReference>
<comment type="similarity">
    <text evidence="4 7">Belongs to the glucosamine/galactosamine-6-phosphate isomerase family. 6-phosphogluconolactonase subfamily.</text>
</comment>
<comment type="catalytic activity">
    <reaction evidence="1 7">
        <text>6-phospho-D-glucono-1,5-lactone + H2O = 6-phospho-D-gluconate + H(+)</text>
        <dbReference type="Rhea" id="RHEA:12556"/>
        <dbReference type="ChEBI" id="CHEBI:15377"/>
        <dbReference type="ChEBI" id="CHEBI:15378"/>
        <dbReference type="ChEBI" id="CHEBI:57955"/>
        <dbReference type="ChEBI" id="CHEBI:58759"/>
        <dbReference type="EC" id="3.1.1.31"/>
    </reaction>
</comment>
<dbReference type="GO" id="GO:0005975">
    <property type="term" value="P:carbohydrate metabolic process"/>
    <property type="evidence" value="ECO:0007669"/>
    <property type="project" value="UniProtKB-UniRule"/>
</dbReference>
<comment type="caution">
    <text evidence="9">The sequence shown here is derived from an EMBL/GenBank/DDBJ whole genome shotgun (WGS) entry which is preliminary data.</text>
</comment>
<reference evidence="9 10" key="1">
    <citation type="submission" date="2014-10" db="EMBL/GenBank/DDBJ databases">
        <title>Kaistella jeonii genome.</title>
        <authorList>
            <person name="Clayton J.T."/>
            <person name="Newman J.D."/>
        </authorList>
    </citation>
    <scope>NUCLEOTIDE SEQUENCE [LARGE SCALE GENOMIC DNA]</scope>
    <source>
        <strain evidence="9 10">DSM 17048</strain>
    </source>
</reference>
<sequence>MKLKIYKNVDDLIKDLADRISEVSKESIQARGQFNFVLSGGSSPKKLYELLASESYRNKIDWEKIYFFFGDERFVPADDSQRNSLMVKEALFEPLKIKNSNIFEVDTSGSPEESAQKYWNSITSHFQGKLVEFDLNLLGLGDNSHTASLFPNTSVLNETEATIKSVFVDEVDQYRITMTAPLINQSRHIAFLVFGEAKAKAVFHILEDSSGSVTEYPARLITEDENKVQWFLDEKAASLLKHK</sequence>
<evidence type="ECO:0000256" key="7">
    <source>
        <dbReference type="RuleBase" id="RU365095"/>
    </source>
</evidence>
<dbReference type="EMBL" id="JSYL01000015">
    <property type="protein sequence ID" value="KIA86050.1"/>
    <property type="molecule type" value="Genomic_DNA"/>
</dbReference>
<dbReference type="CDD" id="cd01400">
    <property type="entry name" value="6PGL"/>
    <property type="match status" value="1"/>
</dbReference>
<dbReference type="AlphaFoldDB" id="A0A0C1CX79"/>
<dbReference type="RefSeq" id="WP_039354582.1">
    <property type="nucleotide sequence ID" value="NZ_FOLA01000016.1"/>
</dbReference>
<dbReference type="OrthoDB" id="9810967at2"/>
<keyword evidence="7" id="KW-0378">Hydrolase</keyword>
<evidence type="ECO:0000313" key="10">
    <source>
        <dbReference type="Proteomes" id="UP000031473"/>
    </source>
</evidence>
<keyword evidence="10" id="KW-1185">Reference proteome</keyword>
<proteinExistence type="inferred from homology"/>
<dbReference type="EC" id="3.1.1.31" evidence="5 7"/>
<dbReference type="PANTHER" id="PTHR11054">
    <property type="entry name" value="6-PHOSPHOGLUCONOLACTONASE"/>
    <property type="match status" value="1"/>
</dbReference>
<evidence type="ECO:0000256" key="6">
    <source>
        <dbReference type="ARBA" id="ARBA00020337"/>
    </source>
</evidence>
<dbReference type="SUPFAM" id="SSF100950">
    <property type="entry name" value="NagB/RpiA/CoA transferase-like"/>
    <property type="match status" value="1"/>
</dbReference>
<evidence type="ECO:0000256" key="4">
    <source>
        <dbReference type="ARBA" id="ARBA00010662"/>
    </source>
</evidence>